<organism evidence="1 2">
    <name type="scientific">Chryseobacterium soli</name>
    <dbReference type="NCBI Taxonomy" id="445961"/>
    <lineage>
        <taxon>Bacteria</taxon>
        <taxon>Pseudomonadati</taxon>
        <taxon>Bacteroidota</taxon>
        <taxon>Flavobacteriia</taxon>
        <taxon>Flavobacteriales</taxon>
        <taxon>Weeksellaceae</taxon>
        <taxon>Chryseobacterium group</taxon>
        <taxon>Chryseobacterium</taxon>
    </lineage>
</organism>
<evidence type="ECO:0000313" key="1">
    <source>
        <dbReference type="EMBL" id="KFF13887.1"/>
    </source>
</evidence>
<dbReference type="EMBL" id="JPRH01000001">
    <property type="protein sequence ID" value="KFF13887.1"/>
    <property type="molecule type" value="Genomic_DNA"/>
</dbReference>
<comment type="caution">
    <text evidence="1">The sequence shown here is derived from an EMBL/GenBank/DDBJ whole genome shotgun (WGS) entry which is preliminary data.</text>
</comment>
<proteinExistence type="predicted"/>
<name>A0A086AB23_9FLAO</name>
<dbReference type="RefSeq" id="WP_034708268.1">
    <property type="nucleotide sequence ID" value="NZ_JAODPJ010000002.1"/>
</dbReference>
<reference evidence="1 2" key="1">
    <citation type="submission" date="2014-07" db="EMBL/GenBank/DDBJ databases">
        <title>Genome of Chryseobacterium soli DSM 19298.</title>
        <authorList>
            <person name="Stropko S.J."/>
            <person name="Pipes S.E."/>
            <person name="Newman J."/>
        </authorList>
    </citation>
    <scope>NUCLEOTIDE SEQUENCE [LARGE SCALE GENOMIC DNA]</scope>
    <source>
        <strain evidence="1 2">DSM 19298</strain>
    </source>
</reference>
<dbReference type="AlphaFoldDB" id="A0A086AB23"/>
<dbReference type="eggNOG" id="COG4282">
    <property type="taxonomic scope" value="Bacteria"/>
</dbReference>
<dbReference type="Proteomes" id="UP000028705">
    <property type="component" value="Unassembled WGS sequence"/>
</dbReference>
<accession>A0A086AB23</accession>
<gene>
    <name evidence="1" type="ORF">IW15_00065</name>
</gene>
<protein>
    <submittedName>
        <fullName evidence="1">Uncharacterized protein</fullName>
    </submittedName>
</protein>
<keyword evidence="2" id="KW-1185">Reference proteome</keyword>
<dbReference type="OrthoDB" id="694244at2"/>
<dbReference type="STRING" id="445961.IW15_00065"/>
<evidence type="ECO:0000313" key="2">
    <source>
        <dbReference type="Proteomes" id="UP000028705"/>
    </source>
</evidence>
<sequence>MGLLSNILWAFQNKDYHSIEDFNKEITDYQTLILKEKASWEPYQLVIDAPEINVFYEAWIKGKEDMAANETLLGDESDVFSEDNSDDGMFGVELCAKLKASNNTNFTALDLLYQLQNQVSNKELGDHVFFEGLTPQDSEEEKNNIPSYYMYCGS</sequence>